<keyword evidence="3" id="KW-1185">Reference proteome</keyword>
<comment type="caution">
    <text evidence="2">The sequence shown here is derived from an EMBL/GenBank/DDBJ whole genome shotgun (WGS) entry which is preliminary data.</text>
</comment>
<sequence length="146" mass="16151">MSTDPFHLAFPVDDLKAAEGFYAGLLQCAVGRRSDAWIDFDFFGHQITAHLSPDDCREAATNPVDGDRVPVRHFGVVLGWAAWEALARRFDDAGVAFLLDPHVRFEGQAGEQGTFFVRDPAGNVLEFKTFRDRARLFDPGAGDDHA</sequence>
<dbReference type="Gene3D" id="3.10.180.10">
    <property type="entry name" value="2,3-Dihydroxybiphenyl 1,2-Dioxygenase, domain 1"/>
    <property type="match status" value="1"/>
</dbReference>
<dbReference type="InterPro" id="IPR004360">
    <property type="entry name" value="Glyas_Fos-R_dOase_dom"/>
</dbReference>
<accession>A0A4R2PEI5</accession>
<dbReference type="AlphaFoldDB" id="A0A4R2PEI5"/>
<feature type="domain" description="VOC" evidence="1">
    <location>
        <begin position="4"/>
        <end position="130"/>
    </location>
</feature>
<dbReference type="PANTHER" id="PTHR39434">
    <property type="match status" value="1"/>
</dbReference>
<evidence type="ECO:0000259" key="1">
    <source>
        <dbReference type="PROSITE" id="PS51819"/>
    </source>
</evidence>
<dbReference type="PANTHER" id="PTHR39434:SF1">
    <property type="entry name" value="VOC DOMAIN-CONTAINING PROTEIN"/>
    <property type="match status" value="1"/>
</dbReference>
<dbReference type="InterPro" id="IPR037523">
    <property type="entry name" value="VOC_core"/>
</dbReference>
<reference evidence="2 3" key="1">
    <citation type="submission" date="2019-03" db="EMBL/GenBank/DDBJ databases">
        <title>Genomic Encyclopedia of Type Strains, Phase IV (KMG-IV): sequencing the most valuable type-strain genomes for metagenomic binning, comparative biology and taxonomic classification.</title>
        <authorList>
            <person name="Goeker M."/>
        </authorList>
    </citation>
    <scope>NUCLEOTIDE SEQUENCE [LARGE SCALE GENOMIC DNA]</scope>
    <source>
        <strain evidence="2 3">DSM 2132</strain>
    </source>
</reference>
<dbReference type="Proteomes" id="UP000295399">
    <property type="component" value="Unassembled WGS sequence"/>
</dbReference>
<dbReference type="EMBL" id="SLXO01000009">
    <property type="protein sequence ID" value="TCP32561.1"/>
    <property type="molecule type" value="Genomic_DNA"/>
</dbReference>
<evidence type="ECO:0000313" key="3">
    <source>
        <dbReference type="Proteomes" id="UP000295399"/>
    </source>
</evidence>
<name>A0A4R2PEI5_RHOSA</name>
<dbReference type="SUPFAM" id="SSF54593">
    <property type="entry name" value="Glyoxalase/Bleomycin resistance protein/Dihydroxybiphenyl dioxygenase"/>
    <property type="match status" value="1"/>
</dbReference>
<dbReference type="InParanoid" id="A0A4R2PEI5"/>
<dbReference type="InterPro" id="IPR029068">
    <property type="entry name" value="Glyas_Bleomycin-R_OHBP_Dase"/>
</dbReference>
<dbReference type="Pfam" id="PF00903">
    <property type="entry name" value="Glyoxalase"/>
    <property type="match status" value="1"/>
</dbReference>
<dbReference type="OrthoDB" id="793940at2"/>
<organism evidence="2 3">
    <name type="scientific">Rhodothalassium salexigens DSM 2132</name>
    <dbReference type="NCBI Taxonomy" id="1188247"/>
    <lineage>
        <taxon>Bacteria</taxon>
        <taxon>Pseudomonadati</taxon>
        <taxon>Pseudomonadota</taxon>
        <taxon>Alphaproteobacteria</taxon>
        <taxon>Rhodothalassiales</taxon>
        <taxon>Rhodothalassiaceae</taxon>
        <taxon>Rhodothalassium</taxon>
    </lineage>
</organism>
<dbReference type="PROSITE" id="PS51819">
    <property type="entry name" value="VOC"/>
    <property type="match status" value="1"/>
</dbReference>
<gene>
    <name evidence="2" type="ORF">EV659_10953</name>
</gene>
<dbReference type="RefSeq" id="WP_132709047.1">
    <property type="nucleotide sequence ID" value="NZ_JACIGF010000009.1"/>
</dbReference>
<proteinExistence type="predicted"/>
<evidence type="ECO:0000313" key="2">
    <source>
        <dbReference type="EMBL" id="TCP32561.1"/>
    </source>
</evidence>
<protein>
    <recommendedName>
        <fullName evidence="1">VOC domain-containing protein</fullName>
    </recommendedName>
</protein>